<evidence type="ECO:0000256" key="3">
    <source>
        <dbReference type="ARBA" id="ARBA00022692"/>
    </source>
</evidence>
<dbReference type="PROSITE" id="PS51202">
    <property type="entry name" value="RCK_C"/>
    <property type="match status" value="1"/>
</dbReference>
<dbReference type="InterPro" id="IPR051679">
    <property type="entry name" value="DASS-Related_Transporters"/>
</dbReference>
<evidence type="ECO:0000256" key="6">
    <source>
        <dbReference type="ARBA" id="ARBA00023136"/>
    </source>
</evidence>
<feature type="transmembrane region" description="Helical" evidence="7">
    <location>
        <begin position="557"/>
        <end position="576"/>
    </location>
</feature>
<dbReference type="InterPro" id="IPR036721">
    <property type="entry name" value="RCK_C_sf"/>
</dbReference>
<dbReference type="RefSeq" id="WP_192029556.1">
    <property type="nucleotide sequence ID" value="NZ_JACYTR010000017.1"/>
</dbReference>
<dbReference type="Pfam" id="PF02080">
    <property type="entry name" value="TrkA_C"/>
    <property type="match status" value="1"/>
</dbReference>
<dbReference type="InterPro" id="IPR004680">
    <property type="entry name" value="Cit_transptr-like_dom"/>
</dbReference>
<dbReference type="GO" id="GO:0008324">
    <property type="term" value="F:monoatomic cation transmembrane transporter activity"/>
    <property type="evidence" value="ECO:0007669"/>
    <property type="project" value="InterPro"/>
</dbReference>
<feature type="transmembrane region" description="Helical" evidence="7">
    <location>
        <begin position="425"/>
        <end position="451"/>
    </location>
</feature>
<dbReference type="Pfam" id="PF03600">
    <property type="entry name" value="CitMHS"/>
    <property type="match status" value="1"/>
</dbReference>
<dbReference type="InterPro" id="IPR006037">
    <property type="entry name" value="RCK_C"/>
</dbReference>
<keyword evidence="3 7" id="KW-0812">Transmembrane</keyword>
<keyword evidence="6 7" id="KW-0472">Membrane</keyword>
<evidence type="ECO:0000313" key="9">
    <source>
        <dbReference type="EMBL" id="MBD8526134.1"/>
    </source>
</evidence>
<keyword evidence="2" id="KW-0813">Transport</keyword>
<name>A0AAW3ZLU3_9GAMM</name>
<dbReference type="Gene3D" id="3.30.70.1450">
    <property type="entry name" value="Regulator of K+ conductance, C-terminal domain"/>
    <property type="match status" value="2"/>
</dbReference>
<dbReference type="GO" id="GO:0005886">
    <property type="term" value="C:plasma membrane"/>
    <property type="evidence" value="ECO:0007669"/>
    <property type="project" value="TreeGrafter"/>
</dbReference>
<evidence type="ECO:0000256" key="2">
    <source>
        <dbReference type="ARBA" id="ARBA00022448"/>
    </source>
</evidence>
<dbReference type="SUPFAM" id="SSF116726">
    <property type="entry name" value="TrkA C-terminal domain-like"/>
    <property type="match status" value="2"/>
</dbReference>
<dbReference type="AlphaFoldDB" id="A0AAW3ZLU3"/>
<protein>
    <submittedName>
        <fullName evidence="9">SLC13 family permease</fullName>
    </submittedName>
</protein>
<dbReference type="Proteomes" id="UP000613768">
    <property type="component" value="Unassembled WGS sequence"/>
</dbReference>
<feature type="transmembrane region" description="Helical" evidence="7">
    <location>
        <begin position="31"/>
        <end position="48"/>
    </location>
</feature>
<keyword evidence="5 7" id="KW-1133">Transmembrane helix</keyword>
<reference evidence="9 10" key="1">
    <citation type="submission" date="2020-09" db="EMBL/GenBank/DDBJ databases">
        <title>Pseudoxanthomonas sp. CAU 1598 isolated from sand of Yaerae Beach.</title>
        <authorList>
            <person name="Kim W."/>
        </authorList>
    </citation>
    <scope>NUCLEOTIDE SEQUENCE [LARGE SCALE GENOMIC DNA]</scope>
    <source>
        <strain evidence="9 10">CAU 1598</strain>
    </source>
</reference>
<accession>A0AAW3ZLU3</accession>
<dbReference type="GO" id="GO:0006813">
    <property type="term" value="P:potassium ion transport"/>
    <property type="evidence" value="ECO:0007669"/>
    <property type="project" value="InterPro"/>
</dbReference>
<feature type="transmembrane region" description="Helical" evidence="7">
    <location>
        <begin position="6"/>
        <end position="24"/>
    </location>
</feature>
<feature type="transmembrane region" description="Helical" evidence="7">
    <location>
        <begin position="54"/>
        <end position="74"/>
    </location>
</feature>
<comment type="caution">
    <text evidence="9">The sequence shown here is derived from an EMBL/GenBank/DDBJ whole genome shotgun (WGS) entry which is preliminary data.</text>
</comment>
<evidence type="ECO:0000256" key="1">
    <source>
        <dbReference type="ARBA" id="ARBA00004141"/>
    </source>
</evidence>
<dbReference type="InterPro" id="IPR031312">
    <property type="entry name" value="Na/sul_symport_CS"/>
</dbReference>
<evidence type="ECO:0000313" key="10">
    <source>
        <dbReference type="Proteomes" id="UP000613768"/>
    </source>
</evidence>
<comment type="subcellular location">
    <subcellularLocation>
        <location evidence="1">Membrane</location>
        <topology evidence="1">Multi-pass membrane protein</topology>
    </subcellularLocation>
</comment>
<proteinExistence type="predicted"/>
<dbReference type="PROSITE" id="PS01271">
    <property type="entry name" value="NA_SULFATE"/>
    <property type="match status" value="1"/>
</dbReference>
<evidence type="ECO:0000256" key="7">
    <source>
        <dbReference type="SAM" id="Phobius"/>
    </source>
</evidence>
<feature type="domain" description="RCK C-terminal" evidence="8">
    <location>
        <begin position="324"/>
        <end position="408"/>
    </location>
</feature>
<evidence type="ECO:0000256" key="4">
    <source>
        <dbReference type="ARBA" id="ARBA00022737"/>
    </source>
</evidence>
<dbReference type="EMBL" id="JACYTR010000017">
    <property type="protein sequence ID" value="MBD8526134.1"/>
    <property type="molecule type" value="Genomic_DNA"/>
</dbReference>
<dbReference type="PANTHER" id="PTHR43652:SF2">
    <property type="entry name" value="BASIC AMINO ACID ANTIPORTER YFCC-RELATED"/>
    <property type="match status" value="1"/>
</dbReference>
<organism evidence="9 10">
    <name type="scientific">Pseudomarimonas arenosa</name>
    <dbReference type="NCBI Taxonomy" id="2774145"/>
    <lineage>
        <taxon>Bacteria</taxon>
        <taxon>Pseudomonadati</taxon>
        <taxon>Pseudomonadota</taxon>
        <taxon>Gammaproteobacteria</taxon>
        <taxon>Lysobacterales</taxon>
        <taxon>Lysobacteraceae</taxon>
        <taxon>Pseudomarimonas</taxon>
    </lineage>
</organism>
<keyword evidence="4" id="KW-0677">Repeat</keyword>
<evidence type="ECO:0000256" key="5">
    <source>
        <dbReference type="ARBA" id="ARBA00022989"/>
    </source>
</evidence>
<sequence length="618" mass="65814">MDTLLLERITLMLLLLGALALFASEKVRADLVSLGLLLALMVIGIISVEEGFSGFASPAVITVVCMFILSGGLVRTGVADEIAGWVVARGVRNTIGLTAILMVLVGLMSSFMNNIAAVTILMPSVFAIAQRTGVPVTKLLMPLAFGSLLGGLSTLVGTPPNLLASEALQRAGHTPFAMFDFLPTGLVVFSTGLLYFVLIGSRLVPIRIPASAPEEGNSLRHYVTEAIVPRGSALVGRSVEEAKLRDTLGVSVVRVHRAYNHDGQETADDRPWLRYGRYGRDEGDGGYSFQPWPECRFAVDDHLQLEGDPSLLLQKQGRGLLEIPESEADHGETPLIGELALSPGSRSLGTSIAEADFPARYGVTVLGLRRNGRQEDERINQLRLEPGDVLLVRGTPSAMALLGHNPDFLVVNRLAGPARDHRKRWIALAVMAGTVIAAASGALHISVAALAGVLVMVTSGCMPVRDMYSQVDWRVVFMIASLMPLSIAMDGEHTGTAAWLAESMLVLTGGASPYLAMMAVIVLTVGLTQLMSNAACVVLVAPIAIKMAEGLGIEPHGFAMAVAIAASTAFITPIGHQANMLVYGVANYRFNDFIKVGGPLSFLVVITVLIVVPWVWPF</sequence>
<keyword evidence="10" id="KW-1185">Reference proteome</keyword>
<gene>
    <name evidence="9" type="ORF">IFO71_10335</name>
</gene>
<feature type="transmembrane region" description="Helical" evidence="7">
    <location>
        <begin position="176"/>
        <end position="198"/>
    </location>
</feature>
<feature type="transmembrane region" description="Helical" evidence="7">
    <location>
        <begin position="596"/>
        <end position="616"/>
    </location>
</feature>
<evidence type="ECO:0000259" key="8">
    <source>
        <dbReference type="PROSITE" id="PS51202"/>
    </source>
</evidence>
<feature type="transmembrane region" description="Helical" evidence="7">
    <location>
        <begin position="521"/>
        <end position="545"/>
    </location>
</feature>
<dbReference type="PANTHER" id="PTHR43652">
    <property type="entry name" value="BASIC AMINO ACID ANTIPORTER YFCC-RELATED"/>
    <property type="match status" value="1"/>
</dbReference>